<evidence type="ECO:0000313" key="2">
    <source>
        <dbReference type="EMBL" id="TMM49791.1"/>
    </source>
</evidence>
<evidence type="ECO:0000256" key="1">
    <source>
        <dbReference type="SAM" id="Phobius"/>
    </source>
</evidence>
<comment type="caution">
    <text evidence="2">The sequence shown here is derived from an EMBL/GenBank/DDBJ whole genome shotgun (WGS) entry which is preliminary data.</text>
</comment>
<dbReference type="EMBL" id="VCAO01000001">
    <property type="protein sequence ID" value="TMM49791.1"/>
    <property type="molecule type" value="Genomic_DNA"/>
</dbReference>
<name>A0A5S3P8K8_9SPHN</name>
<dbReference type="Proteomes" id="UP000309668">
    <property type="component" value="Unassembled WGS sequence"/>
</dbReference>
<keyword evidence="1" id="KW-0472">Membrane</keyword>
<accession>A0A5S3P8K8</accession>
<feature type="transmembrane region" description="Helical" evidence="1">
    <location>
        <begin position="50"/>
        <end position="71"/>
    </location>
</feature>
<reference evidence="2 3" key="1">
    <citation type="submission" date="2019-05" db="EMBL/GenBank/DDBJ databases">
        <title>Erythrobacter marisflavi sp. nov., isolated from isolated from water of an estuary environment.</title>
        <authorList>
            <person name="Yoon J.-H."/>
        </authorList>
    </citation>
    <scope>NUCLEOTIDE SEQUENCE [LARGE SCALE GENOMIC DNA]</scope>
    <source>
        <strain evidence="2 3">KEM-5</strain>
    </source>
</reference>
<keyword evidence="3" id="KW-1185">Reference proteome</keyword>
<evidence type="ECO:0000313" key="3">
    <source>
        <dbReference type="Proteomes" id="UP000309668"/>
    </source>
</evidence>
<dbReference type="AlphaFoldDB" id="A0A5S3P8K8"/>
<keyword evidence="1" id="KW-0812">Transmembrane</keyword>
<dbReference type="RefSeq" id="WP_138615352.1">
    <property type="nucleotide sequence ID" value="NZ_VCAO01000001.1"/>
</dbReference>
<protein>
    <submittedName>
        <fullName evidence="2">Uncharacterized protein</fullName>
    </submittedName>
</protein>
<sequence>MHSQLSYLIGLPIGVTAPIIVSSLIWLLIVEIGRTAAVEGHPLSKRAIRVAVVVASLVTVPKLALTGYAAING</sequence>
<proteinExistence type="predicted"/>
<gene>
    <name evidence="2" type="ORF">FEV51_00905</name>
</gene>
<feature type="transmembrane region" description="Helical" evidence="1">
    <location>
        <begin position="6"/>
        <end position="29"/>
    </location>
</feature>
<organism evidence="2 3">
    <name type="scientific">Qipengyuania marisflavi</name>
    <dbReference type="NCBI Taxonomy" id="2486356"/>
    <lineage>
        <taxon>Bacteria</taxon>
        <taxon>Pseudomonadati</taxon>
        <taxon>Pseudomonadota</taxon>
        <taxon>Alphaproteobacteria</taxon>
        <taxon>Sphingomonadales</taxon>
        <taxon>Erythrobacteraceae</taxon>
        <taxon>Qipengyuania</taxon>
    </lineage>
</organism>
<keyword evidence="1" id="KW-1133">Transmembrane helix</keyword>